<gene>
    <name evidence="2" type="ORF">METBISCDRAFT_27301</name>
</gene>
<evidence type="ECO:0000313" key="2">
    <source>
        <dbReference type="EMBL" id="RKP30567.1"/>
    </source>
</evidence>
<reference evidence="3" key="1">
    <citation type="journal article" date="2018" name="Nat. Microbiol.">
        <title>Leveraging single-cell genomics to expand the fungal tree of life.</title>
        <authorList>
            <person name="Ahrendt S.R."/>
            <person name="Quandt C.A."/>
            <person name="Ciobanu D."/>
            <person name="Clum A."/>
            <person name="Salamov A."/>
            <person name="Andreopoulos B."/>
            <person name="Cheng J.F."/>
            <person name="Woyke T."/>
            <person name="Pelin A."/>
            <person name="Henrissat B."/>
            <person name="Reynolds N.K."/>
            <person name="Benny G.L."/>
            <person name="Smith M.E."/>
            <person name="James T.Y."/>
            <person name="Grigoriev I.V."/>
        </authorList>
    </citation>
    <scope>NUCLEOTIDE SEQUENCE [LARGE SCALE GENOMIC DNA]</scope>
    <source>
        <strain evidence="3">Baker2002</strain>
    </source>
</reference>
<evidence type="ECO:0000256" key="1">
    <source>
        <dbReference type="SAM" id="MobiDB-lite"/>
    </source>
</evidence>
<dbReference type="Pfam" id="PF08700">
    <property type="entry name" value="VPS51_Exo84_N"/>
    <property type="match status" value="1"/>
</dbReference>
<name>A0A4P9ZCE8_9ASCO</name>
<evidence type="ECO:0000313" key="3">
    <source>
        <dbReference type="Proteomes" id="UP000268321"/>
    </source>
</evidence>
<protein>
    <submittedName>
        <fullName evidence="2">Uncharacterized protein</fullName>
    </submittedName>
</protein>
<proteinExistence type="predicted"/>
<dbReference type="OrthoDB" id="46189at2759"/>
<dbReference type="Proteomes" id="UP000268321">
    <property type="component" value="Unassembled WGS sequence"/>
</dbReference>
<feature type="region of interest" description="Disordered" evidence="1">
    <location>
        <begin position="792"/>
        <end position="812"/>
    </location>
</feature>
<sequence length="896" mass="100797">MSVTAPQTPLAELSSLRDLSVDELFEQHLVRLIQTLFVDYKAQVQQAKEGLHKLVGEKYRDLIRIAEDVNQMSLESSQIDIRLTDLSYRHSNHVQFGSCPTSNFDAKFRASNAKHARESLQTTILNNIINNKLIGFDLKLKTNAVPSTAALVHLAKLYHTVSTAFETTLCWHPHIALNFEKLRFNFVTFLEEKMACYSSNAPIGDIALNNLLLHSSLKRTQQYSLDFVEVSFDEDDFEEPVEWDHLGMPSLDIGFVPQSLRITNLFVAYIIVTCTNRALNSTKKLAERFIFLRHAYFSKQLNTLMESKHDHKDINFLAIFSFIENTSLLLGKYLIGTGFNDIKAKLLALRTWDPADILGFHNWIDMQLVSLPIEEYSSLADDFLGATGSLLVQFARFIADILSQIVKGPAERDAEPLDNLTLLYVLVASLRKVEVLCHQIDLKSSTVAVLSETQLLSTFLKEILKSVGDLIKKHQQSLIDQVLPLVDPSLATTCNQGPFTLDFVSAIDIDVTTYITSVIEVASVSEVLQSHGNAETVQGRLKLWFSKQRYLLGLILEHSEVREMLQLVYTRSYADCEKFRQWGDFTLDSVLAQFGDLSLTLTLSLLEKLSKFQKAFKKRFSLKNYASCMDDVYFPLNINLILRKNLSALALLSSEVQKGIDVEVVALFKKLFDSLMHTSADSLQVLSDPSIMDPSQDDQTIPAGPHLFVYSMMNHLATKMFESSVLSETELYTLFLDDTFRAQFVAVKSKWILSQLVTKIELDKFKYEQQNSFRAELDTGDVQGKQCDLSGNGAGELDSAKKDPTSEPNFSTTRENSAGLLASHARQLFANVVFLVQFTLDGALLSKEAALKEFTEKIRAASVKDALEDSAIESILRAVSSFYQSGKETYIPLLLT</sequence>
<keyword evidence="3" id="KW-1185">Reference proteome</keyword>
<dbReference type="AlphaFoldDB" id="A0A4P9ZCE8"/>
<dbReference type="EMBL" id="ML004456">
    <property type="protein sequence ID" value="RKP30567.1"/>
    <property type="molecule type" value="Genomic_DNA"/>
</dbReference>
<accession>A0A4P9ZCE8</accession>
<organism evidence="2 3">
    <name type="scientific">Metschnikowia bicuspidata</name>
    <dbReference type="NCBI Taxonomy" id="27322"/>
    <lineage>
        <taxon>Eukaryota</taxon>
        <taxon>Fungi</taxon>
        <taxon>Dikarya</taxon>
        <taxon>Ascomycota</taxon>
        <taxon>Saccharomycotina</taxon>
        <taxon>Pichiomycetes</taxon>
        <taxon>Metschnikowiaceae</taxon>
        <taxon>Metschnikowia</taxon>
    </lineage>
</organism>